<dbReference type="InterPro" id="IPR006652">
    <property type="entry name" value="Kelch_1"/>
</dbReference>
<dbReference type="OrthoDB" id="191037at2759"/>
<dbReference type="EMBL" id="JAGGNH010000057">
    <property type="protein sequence ID" value="KAJ0960824.1"/>
    <property type="molecule type" value="Genomic_DNA"/>
</dbReference>
<dbReference type="InterPro" id="IPR044595">
    <property type="entry name" value="KMD1-4"/>
</dbReference>
<dbReference type="GO" id="GO:0080037">
    <property type="term" value="P:negative regulation of cytokinin-activated signaling pathway"/>
    <property type="evidence" value="ECO:0007669"/>
    <property type="project" value="InterPro"/>
</dbReference>
<dbReference type="InterPro" id="IPR015915">
    <property type="entry name" value="Kelch-typ_b-propeller"/>
</dbReference>
<dbReference type="PANTHER" id="PTHR46407:SF3">
    <property type="entry name" value="OS02G0208700 PROTEIN"/>
    <property type="match status" value="1"/>
</dbReference>
<accession>A0A9D5BTX4</accession>
<dbReference type="InterPro" id="IPR001810">
    <property type="entry name" value="F-box_dom"/>
</dbReference>
<dbReference type="Pfam" id="PF01344">
    <property type="entry name" value="Kelch_1"/>
    <property type="match status" value="2"/>
</dbReference>
<gene>
    <name evidence="2" type="ORF">J5N97_001273</name>
</gene>
<dbReference type="CDD" id="cd22152">
    <property type="entry name" value="F-box_AtAFR-like"/>
    <property type="match status" value="1"/>
</dbReference>
<proteinExistence type="predicted"/>
<dbReference type="InterPro" id="IPR036047">
    <property type="entry name" value="F-box-like_dom_sf"/>
</dbReference>
<keyword evidence="3" id="KW-1185">Reference proteome</keyword>
<dbReference type="Proteomes" id="UP001085076">
    <property type="component" value="Unassembled WGS sequence"/>
</dbReference>
<evidence type="ECO:0000259" key="1">
    <source>
        <dbReference type="Pfam" id="PF00646"/>
    </source>
</evidence>
<dbReference type="SUPFAM" id="SSF81383">
    <property type="entry name" value="F-box domain"/>
    <property type="match status" value="1"/>
</dbReference>
<evidence type="ECO:0000313" key="3">
    <source>
        <dbReference type="Proteomes" id="UP001085076"/>
    </source>
</evidence>
<evidence type="ECO:0000313" key="2">
    <source>
        <dbReference type="EMBL" id="KAJ0960824.1"/>
    </source>
</evidence>
<sequence length="351" mass="38548">MDDLIPGLPSDIARECLIRIPFDRFSSARSVCRSWRSELGSTTFHRARNSSGLARSHFALAQAEPNPTQSGPAHKYAAPAYRISLLEPDSATWTSLPPVPDLPLGLPLFCQLASVGTQLVLLGGWDPDTWTTSNAVFVYDFVKSTWRRGSLMPGPKRSFFACAASVDLAVVYVAGGHDEEKNALKSALAYDVARDEWAPLADMAEERDECRGVFSRGGFHVIGGYSTEMQGRFGETAESFDTATWRWGPVEEDKIREGTCPRTCVAGEDGRIYMCLDGHVVVEDGVTWRVVAELPEGARVGPILLTWKGKLMVMGGGAQFVYTLEKDDTWKRFDVPTEYSGHVQAACCLVI</sequence>
<dbReference type="SMART" id="SM00612">
    <property type="entry name" value="Kelch"/>
    <property type="match status" value="2"/>
</dbReference>
<comment type="caution">
    <text evidence="2">The sequence shown here is derived from an EMBL/GenBank/DDBJ whole genome shotgun (WGS) entry which is preliminary data.</text>
</comment>
<feature type="domain" description="F-box" evidence="1">
    <location>
        <begin position="6"/>
        <end position="37"/>
    </location>
</feature>
<dbReference type="PANTHER" id="PTHR46407">
    <property type="entry name" value="OS02G0208700 PROTEIN"/>
    <property type="match status" value="1"/>
</dbReference>
<dbReference type="AlphaFoldDB" id="A0A9D5BTX4"/>
<dbReference type="GO" id="GO:2000762">
    <property type="term" value="P:regulation of phenylpropanoid metabolic process"/>
    <property type="evidence" value="ECO:0007669"/>
    <property type="project" value="InterPro"/>
</dbReference>
<organism evidence="2 3">
    <name type="scientific">Dioscorea zingiberensis</name>
    <dbReference type="NCBI Taxonomy" id="325984"/>
    <lineage>
        <taxon>Eukaryota</taxon>
        <taxon>Viridiplantae</taxon>
        <taxon>Streptophyta</taxon>
        <taxon>Embryophyta</taxon>
        <taxon>Tracheophyta</taxon>
        <taxon>Spermatophyta</taxon>
        <taxon>Magnoliopsida</taxon>
        <taxon>Liliopsida</taxon>
        <taxon>Dioscoreales</taxon>
        <taxon>Dioscoreaceae</taxon>
        <taxon>Dioscorea</taxon>
    </lineage>
</organism>
<dbReference type="SUPFAM" id="SSF117281">
    <property type="entry name" value="Kelch motif"/>
    <property type="match status" value="1"/>
</dbReference>
<reference evidence="2 3" key="1">
    <citation type="journal article" date="2022" name="Hortic Res">
        <title>The genome of Dioscorea zingiberensis sheds light on the biosynthesis, origin and evolution of the medicinally important diosgenin saponins.</title>
        <authorList>
            <person name="Li Y."/>
            <person name="Tan C."/>
            <person name="Li Z."/>
            <person name="Guo J."/>
            <person name="Li S."/>
            <person name="Chen X."/>
            <person name="Wang C."/>
            <person name="Dai X."/>
            <person name="Yang H."/>
            <person name="Song W."/>
            <person name="Hou L."/>
            <person name="Xu J."/>
            <person name="Tong Z."/>
            <person name="Xu A."/>
            <person name="Yuan X."/>
            <person name="Wang W."/>
            <person name="Yang Q."/>
            <person name="Chen L."/>
            <person name="Sun Z."/>
            <person name="Wang K."/>
            <person name="Pan B."/>
            <person name="Chen J."/>
            <person name="Bao Y."/>
            <person name="Liu F."/>
            <person name="Qi X."/>
            <person name="Gang D.R."/>
            <person name="Wen J."/>
            <person name="Li J."/>
        </authorList>
    </citation>
    <scope>NUCLEOTIDE SEQUENCE [LARGE SCALE GENOMIC DNA]</scope>
    <source>
        <strain evidence="2">Dzin_1.0</strain>
    </source>
</reference>
<dbReference type="Gene3D" id="2.120.10.80">
    <property type="entry name" value="Kelch-type beta propeller"/>
    <property type="match status" value="1"/>
</dbReference>
<name>A0A9D5BTX4_9LILI</name>
<protein>
    <recommendedName>
        <fullName evidence="1">F-box domain-containing protein</fullName>
    </recommendedName>
</protein>
<dbReference type="Pfam" id="PF00646">
    <property type="entry name" value="F-box"/>
    <property type="match status" value="1"/>
</dbReference>